<dbReference type="Pfam" id="PF26215">
    <property type="entry name" value="HTH_animal"/>
    <property type="match status" value="1"/>
</dbReference>
<dbReference type="InterPro" id="IPR035901">
    <property type="entry name" value="GIY-YIG_endonuc_sf"/>
</dbReference>
<dbReference type="Gene3D" id="3.40.1440.10">
    <property type="entry name" value="GIY-YIG endonuclease"/>
    <property type="match status" value="1"/>
</dbReference>
<keyword evidence="3" id="KW-1185">Reference proteome</keyword>
<dbReference type="AlphaFoldDB" id="A0A151JAI4"/>
<gene>
    <name evidence="2" type="ORF">ALC57_05566</name>
</gene>
<organism evidence="2 3">
    <name type="scientific">Trachymyrmex cornetzi</name>
    <dbReference type="NCBI Taxonomy" id="471704"/>
    <lineage>
        <taxon>Eukaryota</taxon>
        <taxon>Metazoa</taxon>
        <taxon>Ecdysozoa</taxon>
        <taxon>Arthropoda</taxon>
        <taxon>Hexapoda</taxon>
        <taxon>Insecta</taxon>
        <taxon>Pterygota</taxon>
        <taxon>Neoptera</taxon>
        <taxon>Endopterygota</taxon>
        <taxon>Hymenoptera</taxon>
        <taxon>Apocrita</taxon>
        <taxon>Aculeata</taxon>
        <taxon>Formicoidea</taxon>
        <taxon>Formicidae</taxon>
        <taxon>Myrmicinae</taxon>
        <taxon>Trachymyrmex</taxon>
    </lineage>
</organism>
<sequence>MVDLVDRVLLLSHPQFHQKNFSKAIETLLNNGNPLTLIFTTINDRIKYHFHNNQKKTAPLTVDKFFTVPYIKSISESFQSHLVYIRRQLIQYLTCLTDLLRLSKDKLSFMSQQDVVYKISCHDCDASYVGQTKRKLLTRVREHRSNINKKTGSPSVISNHRITHGHDFDWSNVKILDIEPSYNKRMTSEMLHIKRQNNGLNLQNDTISFPDAHLSLLGRLPSF</sequence>
<evidence type="ECO:0000259" key="1">
    <source>
        <dbReference type="Pfam" id="PF26215"/>
    </source>
</evidence>
<dbReference type="CDD" id="cd10442">
    <property type="entry name" value="GIY-YIG_PLEs"/>
    <property type="match status" value="1"/>
</dbReference>
<dbReference type="SUPFAM" id="SSF82771">
    <property type="entry name" value="GIY-YIG endonuclease"/>
    <property type="match status" value="1"/>
</dbReference>
<reference evidence="2 3" key="1">
    <citation type="submission" date="2015-09" db="EMBL/GenBank/DDBJ databases">
        <title>Trachymyrmex cornetzi WGS genome.</title>
        <authorList>
            <person name="Nygaard S."/>
            <person name="Hu H."/>
            <person name="Boomsma J."/>
            <person name="Zhang G."/>
        </authorList>
    </citation>
    <scope>NUCLEOTIDE SEQUENCE [LARGE SCALE GENOMIC DNA]</scope>
    <source>
        <strain evidence="2">Tcor2-1</strain>
        <tissue evidence="2">Whole body</tissue>
    </source>
</reference>
<dbReference type="InterPro" id="IPR058912">
    <property type="entry name" value="HTH_animal"/>
</dbReference>
<dbReference type="EMBL" id="KQ979270">
    <property type="protein sequence ID" value="KYN22044.1"/>
    <property type="molecule type" value="Genomic_DNA"/>
</dbReference>
<feature type="domain" description="Helix-turn-helix" evidence="1">
    <location>
        <begin position="4"/>
        <end position="43"/>
    </location>
</feature>
<dbReference type="STRING" id="471704.A0A151JAI4"/>
<accession>A0A151JAI4</accession>
<name>A0A151JAI4_9HYME</name>
<protein>
    <recommendedName>
        <fullName evidence="1">Helix-turn-helix domain-containing protein</fullName>
    </recommendedName>
</protein>
<evidence type="ECO:0000313" key="3">
    <source>
        <dbReference type="Proteomes" id="UP000078492"/>
    </source>
</evidence>
<dbReference type="Proteomes" id="UP000078492">
    <property type="component" value="Unassembled WGS sequence"/>
</dbReference>
<evidence type="ECO:0000313" key="2">
    <source>
        <dbReference type="EMBL" id="KYN22044.1"/>
    </source>
</evidence>
<proteinExistence type="predicted"/>